<protein>
    <recommendedName>
        <fullName evidence="6 15">tRNA (guanine-N(1)-)-methyltransferase</fullName>
        <ecNumber evidence="5 15">2.1.1.228</ecNumber>
    </recommendedName>
    <alternativeName>
        <fullName evidence="12 15">M1G-methyltransferase</fullName>
    </alternativeName>
    <alternativeName>
        <fullName evidence="13 15">tRNA [GM37] methyltransferase</fullName>
    </alternativeName>
</protein>
<dbReference type="PANTHER" id="PTHR46417">
    <property type="entry name" value="TRNA (GUANINE-N(1)-)-METHYLTRANSFERASE"/>
    <property type="match status" value="1"/>
</dbReference>
<evidence type="ECO:0000259" key="17">
    <source>
        <dbReference type="Pfam" id="PF01746"/>
    </source>
</evidence>
<evidence type="ECO:0000256" key="11">
    <source>
        <dbReference type="ARBA" id="ARBA00022694"/>
    </source>
</evidence>
<dbReference type="PANTHER" id="PTHR46417:SF1">
    <property type="entry name" value="TRNA (GUANINE-N(1)-)-METHYLTRANSFERASE"/>
    <property type="match status" value="1"/>
</dbReference>
<keyword evidence="7 15" id="KW-0963">Cytoplasm</keyword>
<dbReference type="AlphaFoldDB" id="A0A4U8UBT6"/>
<comment type="similarity">
    <text evidence="3 15 16">Belongs to the RNA methyltransferase TrmD family.</text>
</comment>
<evidence type="ECO:0000256" key="4">
    <source>
        <dbReference type="ARBA" id="ARBA00011738"/>
    </source>
</evidence>
<comment type="function">
    <text evidence="1 15 16">Specifically methylates guanosine-37 in various tRNAs.</text>
</comment>
<evidence type="ECO:0000256" key="7">
    <source>
        <dbReference type="ARBA" id="ARBA00022490"/>
    </source>
</evidence>
<dbReference type="InterPro" id="IPR029026">
    <property type="entry name" value="tRNA_m1G_MTases_N"/>
</dbReference>
<evidence type="ECO:0000256" key="5">
    <source>
        <dbReference type="ARBA" id="ARBA00012807"/>
    </source>
</evidence>
<comment type="subunit">
    <text evidence="4 15 16">Homodimer.</text>
</comment>
<comment type="catalytic activity">
    <reaction evidence="14 15 16">
        <text>guanosine(37) in tRNA + S-adenosyl-L-methionine = N(1)-methylguanosine(37) in tRNA + S-adenosyl-L-homocysteine + H(+)</text>
        <dbReference type="Rhea" id="RHEA:36899"/>
        <dbReference type="Rhea" id="RHEA-COMP:10145"/>
        <dbReference type="Rhea" id="RHEA-COMP:10147"/>
        <dbReference type="ChEBI" id="CHEBI:15378"/>
        <dbReference type="ChEBI" id="CHEBI:57856"/>
        <dbReference type="ChEBI" id="CHEBI:59789"/>
        <dbReference type="ChEBI" id="CHEBI:73542"/>
        <dbReference type="ChEBI" id="CHEBI:74269"/>
        <dbReference type="EC" id="2.1.1.228"/>
    </reaction>
</comment>
<evidence type="ECO:0000256" key="10">
    <source>
        <dbReference type="ARBA" id="ARBA00022691"/>
    </source>
</evidence>
<evidence type="ECO:0000256" key="14">
    <source>
        <dbReference type="ARBA" id="ARBA00047783"/>
    </source>
</evidence>
<evidence type="ECO:0000256" key="3">
    <source>
        <dbReference type="ARBA" id="ARBA00007630"/>
    </source>
</evidence>
<evidence type="ECO:0000256" key="13">
    <source>
        <dbReference type="ARBA" id="ARBA00033392"/>
    </source>
</evidence>
<dbReference type="GO" id="GO:0052906">
    <property type="term" value="F:tRNA (guanine(37)-N1)-methyltransferase activity"/>
    <property type="evidence" value="ECO:0007669"/>
    <property type="project" value="UniProtKB-UniRule"/>
</dbReference>
<dbReference type="Proteomes" id="UP000029857">
    <property type="component" value="Unassembled WGS sequence"/>
</dbReference>
<evidence type="ECO:0000256" key="2">
    <source>
        <dbReference type="ARBA" id="ARBA00004496"/>
    </source>
</evidence>
<dbReference type="Gene3D" id="1.10.1270.20">
    <property type="entry name" value="tRNA(m1g37)methyltransferase, domain 2"/>
    <property type="match status" value="1"/>
</dbReference>
<dbReference type="SUPFAM" id="SSF75217">
    <property type="entry name" value="alpha/beta knot"/>
    <property type="match status" value="1"/>
</dbReference>
<proteinExistence type="inferred from homology"/>
<dbReference type="InterPro" id="IPR016009">
    <property type="entry name" value="tRNA_MeTrfase_TRMD/TRM10"/>
</dbReference>
<comment type="caution">
    <text evidence="18">The sequence shown here is derived from an EMBL/GenBank/DDBJ whole genome shotgun (WGS) entry which is preliminary data.</text>
</comment>
<dbReference type="Pfam" id="PF01746">
    <property type="entry name" value="tRNA_m1G_MT"/>
    <property type="match status" value="1"/>
</dbReference>
<feature type="binding site" evidence="15">
    <location>
        <position position="108"/>
    </location>
    <ligand>
        <name>S-adenosyl-L-methionine</name>
        <dbReference type="ChEBI" id="CHEBI:59789"/>
    </ligand>
</feature>
<evidence type="ECO:0000313" key="18">
    <source>
        <dbReference type="EMBL" id="TLE12160.1"/>
    </source>
</evidence>
<feature type="domain" description="tRNA methyltransferase TRMD/TRM10-type" evidence="17">
    <location>
        <begin position="1"/>
        <end position="224"/>
    </location>
</feature>
<comment type="subcellular location">
    <subcellularLocation>
        <location evidence="2 15 16">Cytoplasm</location>
    </subcellularLocation>
</comment>
<dbReference type="InterPro" id="IPR023148">
    <property type="entry name" value="tRNA_m1G_MeTrfase_C_sf"/>
</dbReference>
<dbReference type="GO" id="GO:0002939">
    <property type="term" value="P:tRNA N1-guanine methylation"/>
    <property type="evidence" value="ECO:0007669"/>
    <property type="project" value="TreeGrafter"/>
</dbReference>
<evidence type="ECO:0000256" key="15">
    <source>
        <dbReference type="HAMAP-Rule" id="MF_00605"/>
    </source>
</evidence>
<evidence type="ECO:0000256" key="9">
    <source>
        <dbReference type="ARBA" id="ARBA00022679"/>
    </source>
</evidence>
<sequence>MRFSFFTLFPDLIMPYFGHSIMRNAIHNKKIEVECINIRDFAFNKHKKVDNALIGGGAGMLLDPFVLDCALQQARDSRIIFLSPCGAKFSHKDSVRLSKYSHISFVCGRYEGFDERSIELHATEIFSIGDFILSGGELGALCMADSIARHIHGVLGNELSLQGESFESGLLEAPNFTKSKQFAKKNQENLPTSAYLNGNHAIISDLKLTMSKMKTQYFRPDLLHHK</sequence>
<dbReference type="NCBIfam" id="NF000648">
    <property type="entry name" value="PRK00026.1"/>
    <property type="match status" value="1"/>
</dbReference>
<gene>
    <name evidence="15 18" type="primary">trmD</name>
    <name evidence="18" type="ORF">LS79_000100</name>
</gene>
<dbReference type="PIRSF" id="PIRSF000386">
    <property type="entry name" value="tRNA_mtase"/>
    <property type="match status" value="1"/>
</dbReference>
<dbReference type="RefSeq" id="WP_034565387.1">
    <property type="nucleotide sequence ID" value="NZ_CAMCCI010000005.1"/>
</dbReference>
<organism evidence="18 19">
    <name type="scientific">Helicobacter bilis</name>
    <dbReference type="NCBI Taxonomy" id="37372"/>
    <lineage>
        <taxon>Bacteria</taxon>
        <taxon>Pseudomonadati</taxon>
        <taxon>Campylobacterota</taxon>
        <taxon>Epsilonproteobacteria</taxon>
        <taxon>Campylobacterales</taxon>
        <taxon>Helicobacteraceae</taxon>
        <taxon>Helicobacter</taxon>
    </lineage>
</organism>
<dbReference type="EMBL" id="JRPJ02000001">
    <property type="protein sequence ID" value="TLE12160.1"/>
    <property type="molecule type" value="Genomic_DNA"/>
</dbReference>
<name>A0A4U8UBT6_9HELI</name>
<evidence type="ECO:0000256" key="8">
    <source>
        <dbReference type="ARBA" id="ARBA00022603"/>
    </source>
</evidence>
<evidence type="ECO:0000256" key="1">
    <source>
        <dbReference type="ARBA" id="ARBA00002634"/>
    </source>
</evidence>
<keyword evidence="8 15" id="KW-0489">Methyltransferase</keyword>
<reference evidence="18 19" key="1">
    <citation type="journal article" date="2014" name="Genome Announc.">
        <title>Draft genome sequences of eight enterohepatic helicobacter species isolated from both laboratory and wild rodents.</title>
        <authorList>
            <person name="Sheh A."/>
            <person name="Shen Z."/>
            <person name="Fox J.G."/>
        </authorList>
    </citation>
    <scope>NUCLEOTIDE SEQUENCE [LARGE SCALE GENOMIC DNA]</scope>
    <source>
        <strain evidence="18 19">ATCC 49320</strain>
    </source>
</reference>
<dbReference type="InterPro" id="IPR002649">
    <property type="entry name" value="tRNA_m1G_MeTrfase_TrmD"/>
</dbReference>
<feature type="binding site" evidence="15">
    <location>
        <begin position="128"/>
        <end position="133"/>
    </location>
    <ligand>
        <name>S-adenosyl-L-methionine</name>
        <dbReference type="ChEBI" id="CHEBI:59789"/>
    </ligand>
</feature>
<dbReference type="EC" id="2.1.1.228" evidence="5 15"/>
<accession>A0A4U8UBT6</accession>
<keyword evidence="11 15" id="KW-0819">tRNA processing</keyword>
<dbReference type="NCBIfam" id="TIGR00088">
    <property type="entry name" value="trmD"/>
    <property type="match status" value="1"/>
</dbReference>
<keyword evidence="10 15" id="KW-0949">S-adenosyl-L-methionine</keyword>
<evidence type="ECO:0000313" key="19">
    <source>
        <dbReference type="Proteomes" id="UP000029857"/>
    </source>
</evidence>
<evidence type="ECO:0000256" key="6">
    <source>
        <dbReference type="ARBA" id="ARBA00014679"/>
    </source>
</evidence>
<dbReference type="Gene3D" id="3.40.1280.10">
    <property type="match status" value="1"/>
</dbReference>
<dbReference type="InterPro" id="IPR029028">
    <property type="entry name" value="Alpha/beta_knot_MTases"/>
</dbReference>
<evidence type="ECO:0000256" key="16">
    <source>
        <dbReference type="RuleBase" id="RU003464"/>
    </source>
</evidence>
<keyword evidence="9 15" id="KW-0808">Transferase</keyword>
<dbReference type="HAMAP" id="MF_00605">
    <property type="entry name" value="TrmD"/>
    <property type="match status" value="1"/>
</dbReference>
<evidence type="ECO:0000256" key="12">
    <source>
        <dbReference type="ARBA" id="ARBA00029736"/>
    </source>
</evidence>
<dbReference type="GO" id="GO:0005829">
    <property type="term" value="C:cytosol"/>
    <property type="evidence" value="ECO:0007669"/>
    <property type="project" value="TreeGrafter"/>
</dbReference>